<feature type="transmembrane region" description="Helical" evidence="2">
    <location>
        <begin position="135"/>
        <end position="157"/>
    </location>
</feature>
<dbReference type="Proteomes" id="UP000199012">
    <property type="component" value="Unassembled WGS sequence"/>
</dbReference>
<dbReference type="InterPro" id="IPR038750">
    <property type="entry name" value="YczE/YyaS-like"/>
</dbReference>
<dbReference type="PANTHER" id="PTHR40078">
    <property type="entry name" value="INTEGRAL MEMBRANE PROTEIN-RELATED"/>
    <property type="match status" value="1"/>
</dbReference>
<organism evidence="3 4">
    <name type="scientific">Cellulomonas marina</name>
    <dbReference type="NCBI Taxonomy" id="988821"/>
    <lineage>
        <taxon>Bacteria</taxon>
        <taxon>Bacillati</taxon>
        <taxon>Actinomycetota</taxon>
        <taxon>Actinomycetes</taxon>
        <taxon>Micrococcales</taxon>
        <taxon>Cellulomonadaceae</taxon>
        <taxon>Cellulomonas</taxon>
    </lineage>
</organism>
<evidence type="ECO:0000313" key="4">
    <source>
        <dbReference type="Proteomes" id="UP000199012"/>
    </source>
</evidence>
<keyword evidence="2" id="KW-0472">Membrane</keyword>
<sequence>MTSRTSPASPPAEVGAARSDARPDARVASWRTDARGSAQLVVGLLLYALSMAVMVRAGLGALPWDVLTQGLTHRLPLSFGAITALTSLVVLLCWWPLRQRPGLGTVANVVVIALAVDPALALVGLLPPLGLPARVALVVVGIVLNAVATALYIGVGLGPGPRDGLMTGLVGRTGWPLAPVRIGIEVAVVGVGALLGGTLGLATLAYALGVGPLVHVLLPRLTRPGVRARH</sequence>
<gene>
    <name evidence="3" type="ORF">SAMN05421867_10273</name>
</gene>
<dbReference type="Pfam" id="PF19700">
    <property type="entry name" value="DUF6198"/>
    <property type="match status" value="1"/>
</dbReference>
<accession>A0A1I0W132</accession>
<keyword evidence="2" id="KW-0812">Transmembrane</keyword>
<feature type="transmembrane region" description="Helical" evidence="2">
    <location>
        <begin position="79"/>
        <end position="97"/>
    </location>
</feature>
<dbReference type="STRING" id="988821.SAMN05421867_10273"/>
<evidence type="ECO:0000256" key="1">
    <source>
        <dbReference type="SAM" id="MobiDB-lite"/>
    </source>
</evidence>
<dbReference type="AlphaFoldDB" id="A0A1I0W132"/>
<keyword evidence="4" id="KW-1185">Reference proteome</keyword>
<feature type="transmembrane region" description="Helical" evidence="2">
    <location>
        <begin position="40"/>
        <end position="59"/>
    </location>
</feature>
<proteinExistence type="predicted"/>
<feature type="transmembrane region" description="Helical" evidence="2">
    <location>
        <begin position="109"/>
        <end position="129"/>
    </location>
</feature>
<keyword evidence="2" id="KW-1133">Transmembrane helix</keyword>
<dbReference type="PANTHER" id="PTHR40078:SF1">
    <property type="entry name" value="INTEGRAL MEMBRANE PROTEIN"/>
    <property type="match status" value="1"/>
</dbReference>
<evidence type="ECO:0000313" key="3">
    <source>
        <dbReference type="EMBL" id="SFA81803.1"/>
    </source>
</evidence>
<protein>
    <submittedName>
        <fullName evidence="3">Uncharacterized membrane protein YczE</fullName>
    </submittedName>
</protein>
<dbReference type="EMBL" id="FOKA01000002">
    <property type="protein sequence ID" value="SFA81803.1"/>
    <property type="molecule type" value="Genomic_DNA"/>
</dbReference>
<dbReference type="RefSeq" id="WP_175499228.1">
    <property type="nucleotide sequence ID" value="NZ_BONM01000001.1"/>
</dbReference>
<evidence type="ECO:0000256" key="2">
    <source>
        <dbReference type="SAM" id="Phobius"/>
    </source>
</evidence>
<feature type="region of interest" description="Disordered" evidence="1">
    <location>
        <begin position="1"/>
        <end position="20"/>
    </location>
</feature>
<name>A0A1I0W132_9CELL</name>
<reference evidence="3 4" key="1">
    <citation type="submission" date="2016-10" db="EMBL/GenBank/DDBJ databases">
        <authorList>
            <person name="de Groot N.N."/>
        </authorList>
    </citation>
    <scope>NUCLEOTIDE SEQUENCE [LARGE SCALE GENOMIC DNA]</scope>
    <source>
        <strain evidence="3 4">CGMCC 4.6945</strain>
    </source>
</reference>